<name>A0A1T4QIW9_9HYPH</name>
<dbReference type="InterPro" id="IPR003959">
    <property type="entry name" value="ATPase_AAA_core"/>
</dbReference>
<dbReference type="Gene3D" id="3.40.50.300">
    <property type="entry name" value="P-loop containing nucleotide triphosphate hydrolases"/>
    <property type="match status" value="2"/>
</dbReference>
<accession>A0A1T4QIW9</accession>
<dbReference type="Proteomes" id="UP000190092">
    <property type="component" value="Unassembled WGS sequence"/>
</dbReference>
<sequence>MAVGHNFIVREIHAANYRSLRSIRFPVGALTVFVGANGVGKTNLYRGLQLLQAAAAGTLALELAREGGMNSALWAGRRRADVPVRIALSAGFGGPASGSDTVYSYRIETGLPAPSGPGAFALEPQIKEETLLFHHGGRATKLLQRRGPALVARDCEEGRVEIARDLLASETALASLDEPQRFPEVHAIRHAMLDWRFYHSLRTDSDSALRRPCLAVTTPTLAADGSNLAAVLATLVHIRKDSAALDRAVADAFPGAVLDIPYPESHASFGMIFPDHPRRVFQAAELSDGTLRYLALMGALMALRLPAFIALNEPESSLHPDLLEPLARLIAQAAERTQIWLVTHSERLALALAKHGGVQPRTVLKKEGETWIEGLTQIGRFEGED</sequence>
<proteinExistence type="predicted"/>
<dbReference type="InterPro" id="IPR027417">
    <property type="entry name" value="P-loop_NTPase"/>
</dbReference>
<dbReference type="STRING" id="225324.SAMN02745126_03245"/>
<dbReference type="GO" id="GO:0016887">
    <property type="term" value="F:ATP hydrolysis activity"/>
    <property type="evidence" value="ECO:0007669"/>
    <property type="project" value="InterPro"/>
</dbReference>
<dbReference type="GO" id="GO:0005524">
    <property type="term" value="F:ATP binding"/>
    <property type="evidence" value="ECO:0007669"/>
    <property type="project" value="InterPro"/>
</dbReference>
<dbReference type="PIRSF" id="PIRSF029347">
    <property type="entry name" value="RecF"/>
    <property type="match status" value="1"/>
</dbReference>
<dbReference type="RefSeq" id="WP_085934940.1">
    <property type="nucleotide sequence ID" value="NZ_FUWJ01000003.1"/>
</dbReference>
<evidence type="ECO:0000313" key="2">
    <source>
        <dbReference type="EMBL" id="SKA03441.1"/>
    </source>
</evidence>
<dbReference type="PANTHER" id="PTHR32182:SF25">
    <property type="entry name" value="SLR1056 PROTEIN"/>
    <property type="match status" value="1"/>
</dbReference>
<dbReference type="OrthoDB" id="7596665at2"/>
<dbReference type="PANTHER" id="PTHR32182">
    <property type="entry name" value="DNA REPLICATION AND REPAIR PROTEIN RECF"/>
    <property type="match status" value="1"/>
</dbReference>
<evidence type="ECO:0000313" key="3">
    <source>
        <dbReference type="Proteomes" id="UP000190092"/>
    </source>
</evidence>
<dbReference type="GO" id="GO:0000731">
    <property type="term" value="P:DNA synthesis involved in DNA repair"/>
    <property type="evidence" value="ECO:0007669"/>
    <property type="project" value="TreeGrafter"/>
</dbReference>
<dbReference type="SUPFAM" id="SSF52540">
    <property type="entry name" value="P-loop containing nucleoside triphosphate hydrolases"/>
    <property type="match status" value="1"/>
</dbReference>
<gene>
    <name evidence="2" type="ORF">SAMN02745126_03245</name>
</gene>
<feature type="domain" description="ATPase AAA-type core" evidence="1">
    <location>
        <begin position="30"/>
        <end position="348"/>
    </location>
</feature>
<protein>
    <submittedName>
        <fullName evidence="2">Predicted ATPase</fullName>
    </submittedName>
</protein>
<dbReference type="Pfam" id="PF13304">
    <property type="entry name" value="AAA_21"/>
    <property type="match status" value="1"/>
</dbReference>
<dbReference type="AlphaFoldDB" id="A0A1T4QIW9"/>
<dbReference type="EMBL" id="FUWJ01000003">
    <property type="protein sequence ID" value="SKA03441.1"/>
    <property type="molecule type" value="Genomic_DNA"/>
</dbReference>
<organism evidence="2 3">
    <name type="scientific">Enhydrobacter aerosaccus</name>
    <dbReference type="NCBI Taxonomy" id="225324"/>
    <lineage>
        <taxon>Bacteria</taxon>
        <taxon>Pseudomonadati</taxon>
        <taxon>Pseudomonadota</taxon>
        <taxon>Alphaproteobacteria</taxon>
        <taxon>Hyphomicrobiales</taxon>
        <taxon>Enhydrobacter</taxon>
    </lineage>
</organism>
<reference evidence="3" key="1">
    <citation type="submission" date="2017-02" db="EMBL/GenBank/DDBJ databases">
        <authorList>
            <person name="Varghese N."/>
            <person name="Submissions S."/>
        </authorList>
    </citation>
    <scope>NUCLEOTIDE SEQUENCE [LARGE SCALE GENOMIC DNA]</scope>
    <source>
        <strain evidence="3">ATCC 27094</strain>
    </source>
</reference>
<dbReference type="GO" id="GO:0006302">
    <property type="term" value="P:double-strand break repair"/>
    <property type="evidence" value="ECO:0007669"/>
    <property type="project" value="TreeGrafter"/>
</dbReference>
<dbReference type="InterPro" id="IPR014555">
    <property type="entry name" value="RecF-like"/>
</dbReference>
<evidence type="ECO:0000259" key="1">
    <source>
        <dbReference type="Pfam" id="PF13304"/>
    </source>
</evidence>
<keyword evidence="3" id="KW-1185">Reference proteome</keyword>